<dbReference type="GO" id="GO:2001069">
    <property type="term" value="F:glycogen binding"/>
    <property type="evidence" value="ECO:0007669"/>
    <property type="project" value="TreeGrafter"/>
</dbReference>
<comment type="caution">
    <text evidence="3">The sequence shown here is derived from an EMBL/GenBank/DDBJ whole genome shotgun (WGS) entry which is preliminary data.</text>
</comment>
<dbReference type="InterPro" id="IPR038175">
    <property type="entry name" value="CBM21_dom_sf"/>
</dbReference>
<dbReference type="Proteomes" id="UP001175228">
    <property type="component" value="Unassembled WGS sequence"/>
</dbReference>
<feature type="compositionally biased region" description="Pro residues" evidence="1">
    <location>
        <begin position="75"/>
        <end position="94"/>
    </location>
</feature>
<keyword evidence="4" id="KW-1185">Reference proteome</keyword>
<dbReference type="Pfam" id="PF03370">
    <property type="entry name" value="CBM_21"/>
    <property type="match status" value="1"/>
</dbReference>
<name>A0AA39P3M1_9AGAR</name>
<accession>A0AA39P3M1</accession>
<gene>
    <name evidence="3" type="ORF">EDD18DRAFT_1212841</name>
</gene>
<feature type="compositionally biased region" description="Low complexity" evidence="1">
    <location>
        <begin position="109"/>
        <end position="122"/>
    </location>
</feature>
<feature type="region of interest" description="Disordered" evidence="1">
    <location>
        <begin position="562"/>
        <end position="624"/>
    </location>
</feature>
<dbReference type="PANTHER" id="PTHR12307">
    <property type="entry name" value="PROTEIN PHOSPHATASE 1 REGULATORY SUBUNIT"/>
    <property type="match status" value="1"/>
</dbReference>
<feature type="region of interest" description="Disordered" evidence="1">
    <location>
        <begin position="180"/>
        <end position="206"/>
    </location>
</feature>
<dbReference type="PROSITE" id="PS51159">
    <property type="entry name" value="CBM21"/>
    <property type="match status" value="1"/>
</dbReference>
<dbReference type="AlphaFoldDB" id="A0AA39P3M1"/>
<evidence type="ECO:0000259" key="2">
    <source>
        <dbReference type="PROSITE" id="PS51159"/>
    </source>
</evidence>
<reference evidence="3" key="1">
    <citation type="submission" date="2023-06" db="EMBL/GenBank/DDBJ databases">
        <authorList>
            <consortium name="Lawrence Berkeley National Laboratory"/>
            <person name="Ahrendt S."/>
            <person name="Sahu N."/>
            <person name="Indic B."/>
            <person name="Wong-Bajracharya J."/>
            <person name="Merenyi Z."/>
            <person name="Ke H.-M."/>
            <person name="Monk M."/>
            <person name="Kocsube S."/>
            <person name="Drula E."/>
            <person name="Lipzen A."/>
            <person name="Balint B."/>
            <person name="Henrissat B."/>
            <person name="Andreopoulos B."/>
            <person name="Martin F.M."/>
            <person name="Harder C.B."/>
            <person name="Rigling D."/>
            <person name="Ford K.L."/>
            <person name="Foster G.D."/>
            <person name="Pangilinan J."/>
            <person name="Papanicolaou A."/>
            <person name="Barry K."/>
            <person name="LaButti K."/>
            <person name="Viragh M."/>
            <person name="Koriabine M."/>
            <person name="Yan M."/>
            <person name="Riley R."/>
            <person name="Champramary S."/>
            <person name="Plett K.L."/>
            <person name="Tsai I.J."/>
            <person name="Slot J."/>
            <person name="Sipos G."/>
            <person name="Plett J."/>
            <person name="Nagy L.G."/>
            <person name="Grigoriev I.V."/>
        </authorList>
    </citation>
    <scope>NUCLEOTIDE SEQUENCE</scope>
    <source>
        <strain evidence="3">HWK02</strain>
    </source>
</reference>
<evidence type="ECO:0000313" key="4">
    <source>
        <dbReference type="Proteomes" id="UP001175228"/>
    </source>
</evidence>
<dbReference type="PANTHER" id="PTHR12307:SF36">
    <property type="entry name" value="GLYCOGEN-BINDING SUBUNIT 76A"/>
    <property type="match status" value="1"/>
</dbReference>
<feature type="compositionally biased region" description="Pro residues" evidence="1">
    <location>
        <begin position="438"/>
        <end position="452"/>
    </location>
</feature>
<evidence type="ECO:0000256" key="1">
    <source>
        <dbReference type="SAM" id="MobiDB-lite"/>
    </source>
</evidence>
<feature type="region of interest" description="Disordered" evidence="1">
    <location>
        <begin position="502"/>
        <end position="538"/>
    </location>
</feature>
<dbReference type="GO" id="GO:0008157">
    <property type="term" value="F:protein phosphatase 1 binding"/>
    <property type="evidence" value="ECO:0007669"/>
    <property type="project" value="TreeGrafter"/>
</dbReference>
<proteinExistence type="predicted"/>
<protein>
    <submittedName>
        <fullName evidence="3">Phosphatase regulatory subunit-domain-containing protein</fullName>
    </submittedName>
</protein>
<feature type="region of interest" description="Disordered" evidence="1">
    <location>
        <begin position="1"/>
        <end position="26"/>
    </location>
</feature>
<feature type="region of interest" description="Disordered" evidence="1">
    <location>
        <begin position="43"/>
        <end position="149"/>
    </location>
</feature>
<feature type="compositionally biased region" description="Polar residues" evidence="1">
    <location>
        <begin position="129"/>
        <end position="147"/>
    </location>
</feature>
<dbReference type="GO" id="GO:0005979">
    <property type="term" value="P:regulation of glycogen biosynthetic process"/>
    <property type="evidence" value="ECO:0007669"/>
    <property type="project" value="TreeGrafter"/>
</dbReference>
<feature type="compositionally biased region" description="Low complexity" evidence="1">
    <location>
        <begin position="425"/>
        <end position="437"/>
    </location>
</feature>
<organism evidence="3 4">
    <name type="scientific">Armillaria luteobubalina</name>
    <dbReference type="NCBI Taxonomy" id="153913"/>
    <lineage>
        <taxon>Eukaryota</taxon>
        <taxon>Fungi</taxon>
        <taxon>Dikarya</taxon>
        <taxon>Basidiomycota</taxon>
        <taxon>Agaricomycotina</taxon>
        <taxon>Agaricomycetes</taxon>
        <taxon>Agaricomycetidae</taxon>
        <taxon>Agaricales</taxon>
        <taxon>Marasmiineae</taxon>
        <taxon>Physalacriaceae</taxon>
        <taxon>Armillaria</taxon>
    </lineage>
</organism>
<feature type="compositionally biased region" description="Pro residues" evidence="1">
    <location>
        <begin position="594"/>
        <end position="608"/>
    </location>
</feature>
<dbReference type="InterPro" id="IPR005036">
    <property type="entry name" value="CBM21_dom"/>
</dbReference>
<dbReference type="GO" id="GO:0000164">
    <property type="term" value="C:protein phosphatase type 1 complex"/>
    <property type="evidence" value="ECO:0007669"/>
    <property type="project" value="TreeGrafter"/>
</dbReference>
<dbReference type="Gene3D" id="2.60.40.2440">
    <property type="entry name" value="Carbohydrate binding type-21 domain"/>
    <property type="match status" value="1"/>
</dbReference>
<dbReference type="InterPro" id="IPR050782">
    <property type="entry name" value="PP1_regulatory_subunit_3"/>
</dbReference>
<evidence type="ECO:0000313" key="3">
    <source>
        <dbReference type="EMBL" id="KAK0476928.1"/>
    </source>
</evidence>
<dbReference type="EMBL" id="JAUEPU010000118">
    <property type="protein sequence ID" value="KAK0476928.1"/>
    <property type="molecule type" value="Genomic_DNA"/>
</dbReference>
<feature type="domain" description="CBM21" evidence="2">
    <location>
        <begin position="229"/>
        <end position="363"/>
    </location>
</feature>
<sequence length="650" mass="69582">MPYSLPTPSAGRPTHRRSYTHSSGAFASLGSLPRVHRPVFHIQNDCSSDDDDHGLLSSPPKTLRLDTRLAVPFPRSSPSPRSPSPDVPSRPSPPQRTNSTPVLLSNGRPLKSSLKGSPRSSSVPDMPSLSIQHTRARSAPSTPALSSHESHCHKNVHFPTHQLETVRVFNRSAKPASLLRTIPASDAETETETEVEGSSRHTEGPRFPFPLVLPSYCLSPFTDIVPSPTTPREGSNVILESLTLPQSTLALKGTLLVRNISYEKQVYVRFTLDDWQTTSEVAARYQTSLPSLPILSKTNLTVGDLAAGVAAGGPAVWDRFEYTIKLEDYASSLIDRTIFLVARYSAGGGEWWDNNAGKNYRVAFVRSPNQASPSTVEKAHAPAKAPFIRSPNQAPPSTVEIAHVPVKAPLESSVPFPTLATSSPLSPLYSTTSTPSLSPSPPLPTVPVPPPQHNRAQSEATLQHRLKGFKLANYAKPNAVPTQLSPTSEKAEGAGVFWFWGSHKPQTDTSSPVHSDGDGDVTPALSRGSSSPLDSPIEERSNALENVPVYVEPAGLPVPFSMLNSDAIEPEPKPRSRSPSPPLTPTPLALPLHSPSPPPGTPSPPPISTPRVGKKPPSPPSSSEDLYKAFLKQWCFVGAAGGAGETMIGA</sequence>
<feature type="region of interest" description="Disordered" evidence="1">
    <location>
        <begin position="425"/>
        <end position="458"/>
    </location>
</feature>